<dbReference type="Proteomes" id="UP001162483">
    <property type="component" value="Unassembled WGS sequence"/>
</dbReference>
<accession>A0ABN9F168</accession>
<evidence type="ECO:0000313" key="2">
    <source>
        <dbReference type="Proteomes" id="UP001162483"/>
    </source>
</evidence>
<reference evidence="1" key="1">
    <citation type="submission" date="2023-05" db="EMBL/GenBank/DDBJ databases">
        <authorList>
            <person name="Stuckert A."/>
        </authorList>
    </citation>
    <scope>NUCLEOTIDE SEQUENCE</scope>
</reference>
<name>A0ABN9F168_9NEOB</name>
<proteinExistence type="predicted"/>
<sequence length="53" mass="5607">CSRTGVSNWRPSSCCESTSPILPLPLGVMLVTLNLAMPPGTCSWRAASLTPVF</sequence>
<protein>
    <submittedName>
        <fullName evidence="1">Uncharacterized protein</fullName>
    </submittedName>
</protein>
<keyword evidence="2" id="KW-1185">Reference proteome</keyword>
<comment type="caution">
    <text evidence="1">The sequence shown here is derived from an EMBL/GenBank/DDBJ whole genome shotgun (WGS) entry which is preliminary data.</text>
</comment>
<organism evidence="1 2">
    <name type="scientific">Staurois parvus</name>
    <dbReference type="NCBI Taxonomy" id="386267"/>
    <lineage>
        <taxon>Eukaryota</taxon>
        <taxon>Metazoa</taxon>
        <taxon>Chordata</taxon>
        <taxon>Craniata</taxon>
        <taxon>Vertebrata</taxon>
        <taxon>Euteleostomi</taxon>
        <taxon>Amphibia</taxon>
        <taxon>Batrachia</taxon>
        <taxon>Anura</taxon>
        <taxon>Neobatrachia</taxon>
        <taxon>Ranoidea</taxon>
        <taxon>Ranidae</taxon>
        <taxon>Staurois</taxon>
    </lineage>
</organism>
<evidence type="ECO:0000313" key="1">
    <source>
        <dbReference type="EMBL" id="CAI9590483.1"/>
    </source>
</evidence>
<gene>
    <name evidence="1" type="ORF">SPARVUS_LOCUS11047833</name>
</gene>
<feature type="non-terminal residue" evidence="1">
    <location>
        <position position="1"/>
    </location>
</feature>
<dbReference type="EMBL" id="CATNWA010016165">
    <property type="protein sequence ID" value="CAI9590483.1"/>
    <property type="molecule type" value="Genomic_DNA"/>
</dbReference>